<dbReference type="Pfam" id="PF00122">
    <property type="entry name" value="E1-E2_ATPase"/>
    <property type="match status" value="1"/>
</dbReference>
<keyword evidence="5" id="KW-0067">ATP-binding</keyword>
<dbReference type="SMART" id="SM00831">
    <property type="entry name" value="Cation_ATPase_N"/>
    <property type="match status" value="1"/>
</dbReference>
<dbReference type="InterPro" id="IPR001757">
    <property type="entry name" value="P_typ_ATPase"/>
</dbReference>
<dbReference type="InterPro" id="IPR018303">
    <property type="entry name" value="ATPase_P-typ_P_site"/>
</dbReference>
<dbReference type="InterPro" id="IPR006068">
    <property type="entry name" value="ATPase_P-typ_cation-transptr_C"/>
</dbReference>
<feature type="transmembrane region" description="Helical" evidence="10">
    <location>
        <begin position="422"/>
        <end position="449"/>
    </location>
</feature>
<dbReference type="GO" id="GO:0006883">
    <property type="term" value="P:intracellular sodium ion homeostasis"/>
    <property type="evidence" value="ECO:0007669"/>
    <property type="project" value="TreeGrafter"/>
</dbReference>
<dbReference type="EMBL" id="CP051142">
    <property type="protein sequence ID" value="QIX01269.1"/>
    <property type="molecule type" value="Genomic_DNA"/>
</dbReference>
<dbReference type="SFLD" id="SFLDG00002">
    <property type="entry name" value="C1.7:_P-type_atpase_like"/>
    <property type="match status" value="1"/>
</dbReference>
<dbReference type="PROSITE" id="PS00154">
    <property type="entry name" value="ATPASE_E1_E2"/>
    <property type="match status" value="1"/>
</dbReference>
<evidence type="ECO:0000256" key="5">
    <source>
        <dbReference type="ARBA" id="ARBA00022840"/>
    </source>
</evidence>
<dbReference type="InterPro" id="IPR004014">
    <property type="entry name" value="ATPase_P-typ_cation-transptr_N"/>
</dbReference>
<dbReference type="PRINTS" id="PR00121">
    <property type="entry name" value="NAKATPASE"/>
</dbReference>
<dbReference type="Proteomes" id="UP000503462">
    <property type="component" value="Chromosome 4"/>
</dbReference>
<dbReference type="Gene3D" id="1.20.1110.10">
    <property type="entry name" value="Calcium-transporting ATPase, transmembrane domain"/>
    <property type="match status" value="1"/>
</dbReference>
<dbReference type="Pfam" id="PF00689">
    <property type="entry name" value="Cation_ATPase_C"/>
    <property type="match status" value="1"/>
</dbReference>
<feature type="transmembrane region" description="Helical" evidence="10">
    <location>
        <begin position="884"/>
        <end position="905"/>
    </location>
</feature>
<dbReference type="GO" id="GO:1902600">
    <property type="term" value="P:proton transmembrane transport"/>
    <property type="evidence" value="ECO:0007669"/>
    <property type="project" value="TreeGrafter"/>
</dbReference>
<dbReference type="FunFam" id="3.40.50.1000:FF:000083">
    <property type="entry name" value="Sodium/potassium-transporting ATPase subunit alpha"/>
    <property type="match status" value="1"/>
</dbReference>
<keyword evidence="3 10" id="KW-0812">Transmembrane</keyword>
<comment type="subcellular location">
    <subcellularLocation>
        <location evidence="1">Cell membrane</location>
        <topology evidence="1">Multi-pass membrane protein</topology>
    </subcellularLocation>
</comment>
<keyword evidence="4" id="KW-0547">Nucleotide-binding</keyword>
<evidence type="ECO:0000256" key="10">
    <source>
        <dbReference type="SAM" id="Phobius"/>
    </source>
</evidence>
<dbReference type="PANTHER" id="PTHR43294">
    <property type="entry name" value="SODIUM/POTASSIUM-TRANSPORTING ATPASE SUBUNIT ALPHA"/>
    <property type="match status" value="1"/>
</dbReference>
<dbReference type="InterPro" id="IPR023298">
    <property type="entry name" value="ATPase_P-typ_TM_dom_sf"/>
</dbReference>
<evidence type="ECO:0000256" key="7">
    <source>
        <dbReference type="ARBA" id="ARBA00022989"/>
    </source>
</evidence>
<reference evidence="12 13" key="1">
    <citation type="journal article" date="2016" name="Sci. Rep.">
        <title>Peltaster fructicola genome reveals evolution from an invasive phytopathogen to an ectophytic parasite.</title>
        <authorList>
            <person name="Xu C."/>
            <person name="Chen H."/>
            <person name="Gleason M.L."/>
            <person name="Xu J.R."/>
            <person name="Liu H."/>
            <person name="Zhang R."/>
            <person name="Sun G."/>
        </authorList>
    </citation>
    <scope>NUCLEOTIDE SEQUENCE [LARGE SCALE GENOMIC DNA]</scope>
    <source>
        <strain evidence="12 13">LNHT1506</strain>
    </source>
</reference>
<feature type="transmembrane region" description="Helical" evidence="10">
    <location>
        <begin position="384"/>
        <end position="410"/>
    </location>
</feature>
<dbReference type="InterPro" id="IPR023214">
    <property type="entry name" value="HAD_sf"/>
</dbReference>
<evidence type="ECO:0000256" key="8">
    <source>
        <dbReference type="ARBA" id="ARBA00023136"/>
    </source>
</evidence>
<feature type="transmembrane region" description="Helical" evidence="10">
    <location>
        <begin position="1079"/>
        <end position="1097"/>
    </location>
</feature>
<accession>A0A6H0Y331</accession>
<feature type="transmembrane region" description="Helical" evidence="10">
    <location>
        <begin position="954"/>
        <end position="981"/>
    </location>
</feature>
<keyword evidence="13" id="KW-1185">Reference proteome</keyword>
<dbReference type="SFLD" id="SFLDS00003">
    <property type="entry name" value="Haloacid_Dehalogenase"/>
    <property type="match status" value="1"/>
</dbReference>
<evidence type="ECO:0000256" key="1">
    <source>
        <dbReference type="ARBA" id="ARBA00004651"/>
    </source>
</evidence>
<name>A0A6H0Y331_9PEZI</name>
<dbReference type="GO" id="GO:0005391">
    <property type="term" value="F:P-type sodium:potassium-exchanging transporter activity"/>
    <property type="evidence" value="ECO:0007669"/>
    <property type="project" value="TreeGrafter"/>
</dbReference>
<evidence type="ECO:0000256" key="3">
    <source>
        <dbReference type="ARBA" id="ARBA00022692"/>
    </source>
</evidence>
<evidence type="ECO:0000256" key="9">
    <source>
        <dbReference type="SAM" id="MobiDB-lite"/>
    </source>
</evidence>
<feature type="domain" description="Cation-transporting P-type ATPase N-terminal" evidence="11">
    <location>
        <begin position="140"/>
        <end position="213"/>
    </location>
</feature>
<dbReference type="SFLD" id="SFLDF00027">
    <property type="entry name" value="p-type_atpase"/>
    <property type="match status" value="1"/>
</dbReference>
<dbReference type="SUPFAM" id="SSF81665">
    <property type="entry name" value="Calcium ATPase, transmembrane domain M"/>
    <property type="match status" value="1"/>
</dbReference>
<evidence type="ECO:0000256" key="2">
    <source>
        <dbReference type="ARBA" id="ARBA00022475"/>
    </source>
</evidence>
<dbReference type="AlphaFoldDB" id="A0A6H0Y331"/>
<keyword evidence="6" id="KW-1278">Translocase</keyword>
<dbReference type="GO" id="GO:0005886">
    <property type="term" value="C:plasma membrane"/>
    <property type="evidence" value="ECO:0007669"/>
    <property type="project" value="UniProtKB-SubCell"/>
</dbReference>
<feature type="transmembrane region" description="Helical" evidence="10">
    <location>
        <begin position="224"/>
        <end position="244"/>
    </location>
</feature>
<dbReference type="Pfam" id="PF00690">
    <property type="entry name" value="Cation_ATPase_N"/>
    <property type="match status" value="1"/>
</dbReference>
<feature type="region of interest" description="Disordered" evidence="9">
    <location>
        <begin position="54"/>
        <end position="93"/>
    </location>
</feature>
<evidence type="ECO:0000313" key="12">
    <source>
        <dbReference type="EMBL" id="QIX01269.1"/>
    </source>
</evidence>
<dbReference type="Gene3D" id="3.40.50.1000">
    <property type="entry name" value="HAD superfamily/HAD-like"/>
    <property type="match status" value="1"/>
</dbReference>
<proteinExistence type="predicted"/>
<keyword evidence="2" id="KW-1003">Cell membrane</keyword>
<dbReference type="PRINTS" id="PR00119">
    <property type="entry name" value="CATATPASE"/>
</dbReference>
<keyword evidence="7 10" id="KW-1133">Transmembrane helix</keyword>
<dbReference type="GO" id="GO:1990573">
    <property type="term" value="P:potassium ion import across plasma membrane"/>
    <property type="evidence" value="ECO:0007669"/>
    <property type="project" value="TreeGrafter"/>
</dbReference>
<dbReference type="GO" id="GO:0036376">
    <property type="term" value="P:sodium ion export across plasma membrane"/>
    <property type="evidence" value="ECO:0007669"/>
    <property type="project" value="TreeGrafter"/>
</dbReference>
<dbReference type="GO" id="GO:0016887">
    <property type="term" value="F:ATP hydrolysis activity"/>
    <property type="evidence" value="ECO:0007669"/>
    <property type="project" value="InterPro"/>
</dbReference>
<dbReference type="FunFam" id="3.40.50.1000:FF:000001">
    <property type="entry name" value="Phospholipid-transporting ATPase IC"/>
    <property type="match status" value="1"/>
</dbReference>
<dbReference type="GO" id="GO:0005524">
    <property type="term" value="F:ATP binding"/>
    <property type="evidence" value="ECO:0007669"/>
    <property type="project" value="UniProtKB-KW"/>
</dbReference>
<dbReference type="OrthoDB" id="158672at2759"/>
<dbReference type="Gene3D" id="2.70.150.10">
    <property type="entry name" value="Calcium-transporting ATPase, cytoplasmic transduction domain A"/>
    <property type="match status" value="1"/>
</dbReference>
<dbReference type="InterPro" id="IPR059000">
    <property type="entry name" value="ATPase_P-type_domA"/>
</dbReference>
<feature type="transmembrane region" description="Helical" evidence="10">
    <location>
        <begin position="1046"/>
        <end position="1067"/>
    </location>
</feature>
<dbReference type="SUPFAM" id="SSF56784">
    <property type="entry name" value="HAD-like"/>
    <property type="match status" value="1"/>
</dbReference>
<sequence>MERTPTSDSLAAAKSPAAETISEIKSPATDSVAFGDDVERQQIGRGRNLTFASDLNDRLMRTTSRSRSRSRRGSMDSMSIHTAGRRRSVDPSLALPPQFRTLSFNIDESKRKSFNIKDTIPHSEKSKKAKPAEIEFSNVDNHTASIDTLLARFSSPRASGLTSTQAQQKLKEVGPNMPSKPPSRWFQKTISYLFGGFGSILFIAGILVFIAWQPLGQPNPQVANLALAIVLEIVWVVQAFFSWWQDFSSSRVMASISTMLPEQCIVLRDGQQKQIEGREVVPGDILRITLGNKLPADVRFIEVSSDARFDRSILTGETVPLLGSVDSTDDNYLETACIGMAGTHCVSGSAWGLVLDTGDRTVFGRIAKLTSTPKGGLTPLQREIYIFVGIIVCLMLTMVLVVIGVWAGYLRYQHPDWINVPTLIVSCVSVAVAFIPEGLPIAVTASLTITANIMRKNKILCKSLKTVETLGAVNVICSDKTGTLTRNQMSVTDYLIGKTTKLAVDAPGLHDTSKGLKELATLSSICNAAEFDATTINAPLADRKINGDATDSAILRFAESMTVVSAVRNAWRSIFKVAFNSKNKFAIELVQPNEDEKETVLMIKGAPDVLITRCSSYLDENGSVEPLTEAGRKEIEALKDHWSSQGKRVILLAKRRLETLTFDPVEQPREFERDIMSRASSELTIVGLVAIVDPPRAEIPEVVRTLRGAGIRVFMVTGDFRLTASAIAADCGIFTVPHSQVHDVTNLAFDDDYLESAGIKETASSINSSSTKSLVLSGSDLDTLDDHQWDKICKYDEIVFARTTPEHKLRIVNELQHRDLTVGMTGDGVNDAPSLKQADIGIAMGSGSDIAIEASDMVLLDSFAAIIEAVRYGRVVNDNLKKTICYLLPAGSFSEFWPVITNVVFGLPQVLSSFLMIIICCFTDCAAATALAYEKPEADVLTRPPRNAKKDRLVDFKLIFQAYGFVGLIETLTSFAMAYWYCQKQGLYFSVQWFGFGALPTGMSADTQTNILNTASSIYFVNLVVMQWFNLFALRTRRRSVLAHSMNWYLVPAVIFALLIAIFFLYVPNFHDSLGTSTVPVEYWFLPMGFGMGLLLLDEDKLGEAENITDVLVLAIQVTAALESQLYRATSFPWSGTSRTRTSYNEEDPCIRLDLLVELHPGTLQTSNGVSLR</sequence>
<evidence type="ECO:0000259" key="11">
    <source>
        <dbReference type="SMART" id="SM00831"/>
    </source>
</evidence>
<dbReference type="InterPro" id="IPR008250">
    <property type="entry name" value="ATPase_P-typ_transduc_dom_A_sf"/>
</dbReference>
<feature type="transmembrane region" description="Helical" evidence="10">
    <location>
        <begin position="1011"/>
        <end position="1034"/>
    </location>
</feature>
<evidence type="ECO:0000313" key="13">
    <source>
        <dbReference type="Proteomes" id="UP000503462"/>
    </source>
</evidence>
<feature type="transmembrane region" description="Helical" evidence="10">
    <location>
        <begin position="911"/>
        <end position="933"/>
    </location>
</feature>
<dbReference type="GO" id="GO:0030007">
    <property type="term" value="P:intracellular potassium ion homeostasis"/>
    <property type="evidence" value="ECO:0007669"/>
    <property type="project" value="TreeGrafter"/>
</dbReference>
<dbReference type="PANTHER" id="PTHR43294:SF21">
    <property type="entry name" value="CATION TRANSPORTING ATPASE"/>
    <property type="match status" value="1"/>
</dbReference>
<evidence type="ECO:0000256" key="4">
    <source>
        <dbReference type="ARBA" id="ARBA00022741"/>
    </source>
</evidence>
<feature type="region of interest" description="Disordered" evidence="9">
    <location>
        <begin position="1"/>
        <end position="40"/>
    </location>
</feature>
<dbReference type="InterPro" id="IPR050510">
    <property type="entry name" value="Cation_transp_ATPase_P-type"/>
</dbReference>
<organism evidence="12 13">
    <name type="scientific">Peltaster fructicola</name>
    <dbReference type="NCBI Taxonomy" id="286661"/>
    <lineage>
        <taxon>Eukaryota</taxon>
        <taxon>Fungi</taxon>
        <taxon>Dikarya</taxon>
        <taxon>Ascomycota</taxon>
        <taxon>Pezizomycotina</taxon>
        <taxon>Dothideomycetes</taxon>
        <taxon>Dothideomycetes incertae sedis</taxon>
        <taxon>Peltaster</taxon>
    </lineage>
</organism>
<dbReference type="SUPFAM" id="SSF81660">
    <property type="entry name" value="Metal cation-transporting ATPase, ATP-binding domain N"/>
    <property type="match status" value="1"/>
</dbReference>
<dbReference type="Pfam" id="PF13246">
    <property type="entry name" value="Cation_ATPase"/>
    <property type="match status" value="1"/>
</dbReference>
<gene>
    <name evidence="12" type="ORF">AMS68_006786</name>
</gene>
<keyword evidence="8 10" id="KW-0472">Membrane</keyword>
<dbReference type="NCBIfam" id="TIGR01494">
    <property type="entry name" value="ATPase_P-type"/>
    <property type="match status" value="2"/>
</dbReference>
<dbReference type="Gene3D" id="3.40.1110.10">
    <property type="entry name" value="Calcium-transporting ATPase, cytoplasmic domain N"/>
    <property type="match status" value="1"/>
</dbReference>
<evidence type="ECO:0000256" key="6">
    <source>
        <dbReference type="ARBA" id="ARBA00022967"/>
    </source>
</evidence>
<dbReference type="InterPro" id="IPR023299">
    <property type="entry name" value="ATPase_P-typ_cyto_dom_N"/>
</dbReference>
<feature type="transmembrane region" description="Helical" evidence="10">
    <location>
        <begin position="190"/>
        <end position="212"/>
    </location>
</feature>
<dbReference type="InterPro" id="IPR044492">
    <property type="entry name" value="P_typ_ATPase_HD_dom"/>
</dbReference>
<dbReference type="SUPFAM" id="SSF81653">
    <property type="entry name" value="Calcium ATPase, transduction domain A"/>
    <property type="match status" value="1"/>
</dbReference>
<dbReference type="InterPro" id="IPR036412">
    <property type="entry name" value="HAD-like_sf"/>
</dbReference>
<protein>
    <recommendedName>
        <fullName evidence="11">Cation-transporting P-type ATPase N-terminal domain-containing protein</fullName>
    </recommendedName>
</protein>